<dbReference type="PANTHER" id="PTHR22642">
    <property type="entry name" value="IMIDAZOLONEPROPIONASE"/>
    <property type="match status" value="1"/>
</dbReference>
<dbReference type="RefSeq" id="WP_196102886.1">
    <property type="nucleotide sequence ID" value="NZ_CP064942.1"/>
</dbReference>
<name>A0A7S9QCS9_9RHOB</name>
<dbReference type="AlphaFoldDB" id="A0A7S9QCS9"/>
<dbReference type="SUPFAM" id="SSF51338">
    <property type="entry name" value="Composite domain of metallo-dependent hydrolases"/>
    <property type="match status" value="1"/>
</dbReference>
<keyword evidence="1" id="KW-0732">Signal</keyword>
<feature type="signal peptide" evidence="1">
    <location>
        <begin position="1"/>
        <end position="22"/>
    </location>
</feature>
<proteinExistence type="predicted"/>
<evidence type="ECO:0000313" key="2">
    <source>
        <dbReference type="EMBL" id="QPH53677.1"/>
    </source>
</evidence>
<evidence type="ECO:0000313" key="3">
    <source>
        <dbReference type="Proteomes" id="UP000594800"/>
    </source>
</evidence>
<dbReference type="KEGG" id="poz:I0K15_18145"/>
<dbReference type="GO" id="GO:0016810">
    <property type="term" value="F:hydrolase activity, acting on carbon-nitrogen (but not peptide) bonds"/>
    <property type="evidence" value="ECO:0007669"/>
    <property type="project" value="InterPro"/>
</dbReference>
<organism evidence="2 3">
    <name type="scientific">Pontivivens ytuae</name>
    <dbReference type="NCBI Taxonomy" id="2789856"/>
    <lineage>
        <taxon>Bacteria</taxon>
        <taxon>Pseudomonadati</taxon>
        <taxon>Pseudomonadota</taxon>
        <taxon>Alphaproteobacteria</taxon>
        <taxon>Rhodobacterales</taxon>
        <taxon>Paracoccaceae</taxon>
        <taxon>Pontivivens</taxon>
    </lineage>
</organism>
<dbReference type="PANTHER" id="PTHR22642:SF2">
    <property type="entry name" value="PROTEIN LONG AFTER FAR-RED 3"/>
    <property type="match status" value="1"/>
</dbReference>
<feature type="chain" id="PRO_5032902290" evidence="1">
    <location>
        <begin position="23"/>
        <end position="206"/>
    </location>
</feature>
<dbReference type="InterPro" id="IPR011059">
    <property type="entry name" value="Metal-dep_hydrolase_composite"/>
</dbReference>
<dbReference type="Proteomes" id="UP000594800">
    <property type="component" value="Chromosome"/>
</dbReference>
<gene>
    <name evidence="2" type="ORF">I0K15_18145</name>
</gene>
<reference evidence="2 3" key="1">
    <citation type="submission" date="2020-11" db="EMBL/GenBank/DDBJ databases">
        <title>Description of Pontivivens ytuae sp. nov. isolated from deep sea sediment of Mariana Trench.</title>
        <authorList>
            <person name="Wang Z."/>
            <person name="Sun Q.-L."/>
            <person name="Xu X.-D."/>
            <person name="Tang Y.-Z."/>
            <person name="Zhang J."/>
        </authorList>
    </citation>
    <scope>NUCLEOTIDE SEQUENCE [LARGE SCALE GENOMIC DNA]</scope>
    <source>
        <strain evidence="2 3">MT2928</strain>
    </source>
</reference>
<evidence type="ECO:0000256" key="1">
    <source>
        <dbReference type="SAM" id="SignalP"/>
    </source>
</evidence>
<protein>
    <submittedName>
        <fullName evidence="2">Uncharacterized protein</fullName>
    </submittedName>
</protein>
<dbReference type="Gene3D" id="2.30.40.10">
    <property type="entry name" value="Urease, subunit C, domain 1"/>
    <property type="match status" value="1"/>
</dbReference>
<dbReference type="EMBL" id="CP064942">
    <property type="protein sequence ID" value="QPH53677.1"/>
    <property type="molecule type" value="Genomic_DNA"/>
</dbReference>
<keyword evidence="3" id="KW-1185">Reference proteome</keyword>
<accession>A0A7S9QCS9</accession>
<sequence length="206" mass="21494">MMRLPVCACAAAVLATATPALAQDAPDLILHDARIITMDLDRPRAEAMAIADGAIIAVGSDAEILALAGTETDLLDLDGATALPGLIDNHTHAIRGAGGDPNSFRALAATLNASGVTTIVDAGGFNFDRGMRSAATRLDDAGDLAVRVLFLEWLPGTTPDAARSNAERLPSLDTSPDGFTQIIGVGETLYRPLHDRPERPIRVLPP</sequence>